<feature type="transmembrane region" description="Helical" evidence="6">
    <location>
        <begin position="232"/>
        <end position="250"/>
    </location>
</feature>
<feature type="transmembrane region" description="Helical" evidence="6">
    <location>
        <begin position="329"/>
        <end position="350"/>
    </location>
</feature>
<feature type="transmembrane region" description="Helical" evidence="6">
    <location>
        <begin position="147"/>
        <end position="169"/>
    </location>
</feature>
<dbReference type="Proteomes" id="UP001168098">
    <property type="component" value="Unassembled WGS sequence"/>
</dbReference>
<proteinExistence type="inferred from homology"/>
<dbReference type="Pfam" id="PF04515">
    <property type="entry name" value="Choline_transpo"/>
    <property type="match status" value="1"/>
</dbReference>
<comment type="subcellular location">
    <subcellularLocation>
        <location evidence="6">Cell membrane</location>
        <topology evidence="6">Multi-pass membrane protein</topology>
    </subcellularLocation>
    <subcellularLocation>
        <location evidence="1">Membrane</location>
        <topology evidence="1">Multi-pass membrane protein</topology>
    </subcellularLocation>
</comment>
<gene>
    <name evidence="7" type="ORF">PVL29_009598</name>
</gene>
<dbReference type="PANTHER" id="PTHR12385">
    <property type="entry name" value="CHOLINE TRANSPORTER-LIKE (SLC FAMILY 44)"/>
    <property type="match status" value="1"/>
</dbReference>
<keyword evidence="3 6" id="KW-0812">Transmembrane</keyword>
<feature type="transmembrane region" description="Helical" evidence="6">
    <location>
        <begin position="362"/>
        <end position="389"/>
    </location>
</feature>
<evidence type="ECO:0000256" key="2">
    <source>
        <dbReference type="ARBA" id="ARBA00007168"/>
    </source>
</evidence>
<organism evidence="7 8">
    <name type="scientific">Vitis rotundifolia</name>
    <name type="common">Muscadine grape</name>
    <dbReference type="NCBI Taxonomy" id="103349"/>
    <lineage>
        <taxon>Eukaryota</taxon>
        <taxon>Viridiplantae</taxon>
        <taxon>Streptophyta</taxon>
        <taxon>Embryophyta</taxon>
        <taxon>Tracheophyta</taxon>
        <taxon>Spermatophyta</taxon>
        <taxon>Magnoliopsida</taxon>
        <taxon>eudicotyledons</taxon>
        <taxon>Gunneridae</taxon>
        <taxon>Pentapetalae</taxon>
        <taxon>rosids</taxon>
        <taxon>Vitales</taxon>
        <taxon>Vitaceae</taxon>
        <taxon>Viteae</taxon>
        <taxon>Vitis</taxon>
    </lineage>
</organism>
<feature type="transmembrane region" description="Helical" evidence="6">
    <location>
        <begin position="106"/>
        <end position="126"/>
    </location>
</feature>
<evidence type="ECO:0000256" key="3">
    <source>
        <dbReference type="ARBA" id="ARBA00022692"/>
    </source>
</evidence>
<keyword evidence="5 6" id="KW-0472">Membrane</keyword>
<dbReference type="AlphaFoldDB" id="A0AA38ZS15"/>
<dbReference type="GO" id="GO:0005886">
    <property type="term" value="C:plasma membrane"/>
    <property type="evidence" value="ECO:0007669"/>
    <property type="project" value="UniProtKB-SubCell"/>
</dbReference>
<protein>
    <recommendedName>
        <fullName evidence="6">Choline transporter-like protein</fullName>
    </recommendedName>
</protein>
<name>A0AA38ZS15_VITRO</name>
<reference evidence="7 8" key="1">
    <citation type="journal article" date="2023" name="BMC Biotechnol.">
        <title>Vitis rotundifolia cv Carlos genome sequencing.</title>
        <authorList>
            <person name="Huff M."/>
            <person name="Hulse-Kemp A."/>
            <person name="Scheffler B."/>
            <person name="Youngblood R."/>
            <person name="Simpson S."/>
            <person name="Babiker E."/>
            <person name="Staton M."/>
        </authorList>
    </citation>
    <scope>NUCLEOTIDE SEQUENCE [LARGE SCALE GENOMIC DNA]</scope>
    <source>
        <tissue evidence="7">Leaf</tissue>
    </source>
</reference>
<keyword evidence="4 6" id="KW-1133">Transmembrane helix</keyword>
<comment type="similarity">
    <text evidence="2 6">Belongs to the CTL (choline transporter-like) family.</text>
</comment>
<feature type="transmembrane region" description="Helical" evidence="6">
    <location>
        <begin position="49"/>
        <end position="70"/>
    </location>
</feature>
<feature type="transmembrane region" description="Helical" evidence="6">
    <location>
        <begin position="82"/>
        <end position="100"/>
    </location>
</feature>
<evidence type="ECO:0000256" key="4">
    <source>
        <dbReference type="ARBA" id="ARBA00022989"/>
    </source>
</evidence>
<evidence type="ECO:0000313" key="8">
    <source>
        <dbReference type="Proteomes" id="UP001168098"/>
    </source>
</evidence>
<dbReference type="PANTHER" id="PTHR12385:SF84">
    <property type="entry name" value="CHOLINE TRANSPORTER-LIKE PROTEIN"/>
    <property type="match status" value="1"/>
</dbReference>
<comment type="function">
    <text evidence="6">Choline transporter.</text>
</comment>
<feature type="transmembrane region" description="Helical" evidence="6">
    <location>
        <begin position="15"/>
        <end position="37"/>
    </location>
</feature>
<evidence type="ECO:0000313" key="7">
    <source>
        <dbReference type="EMBL" id="KAJ9693717.1"/>
    </source>
</evidence>
<keyword evidence="8" id="KW-1185">Reference proteome</keyword>
<evidence type="ECO:0000256" key="1">
    <source>
        <dbReference type="ARBA" id="ARBA00004141"/>
    </source>
</evidence>
<dbReference type="EMBL" id="JARBHA010000008">
    <property type="protein sequence ID" value="KAJ9693717.1"/>
    <property type="molecule type" value="Genomic_DNA"/>
</dbReference>
<comment type="caution">
    <text evidence="7">The sequence shown here is derived from an EMBL/GenBank/DDBJ whole genome shotgun (WGS) entry which is preliminary data.</text>
</comment>
<evidence type="ECO:0000256" key="5">
    <source>
        <dbReference type="ARBA" id="ARBA00023136"/>
    </source>
</evidence>
<sequence length="416" mass="45218">MVTGKFFFMRLFRGLFYLHLLLIAVLVIFLTIRGFLSAGKDRGFHHLKWYAPLLSSIACGGAIALAWQSITRCNPSGAVRTAFWLSPLLTCGVGVLFVSIGFKGSLAAGVLALVFSVIQSLYACWVNPRFEYATKVLSISMAPSPPSTGFVFLSVVTGTVYATFLVAGIGGATAIGTGIDTVFILVILLSLAWTMHVIRNIPHVTMARIVFMKFMCGIEFDTRVALLDTIRYLVGSICIGSVLAPVLGVIRGSARAMNLVAGDTDEFMFSCANCYSSVASTLVAYGNRWGFVHVGVCNKGFVQASGETWEMFKRAGLEPVINFDLTSSFCFLSGVAVGAICTLVAGSWALVIHKSYATEVSIYAFLIGYLICRIAMAWPQACVSAYYVAYSEDPQSVRFDSTTIRDCIDRIQRYRA</sequence>
<accession>A0AA38ZS15</accession>
<evidence type="ECO:0000256" key="6">
    <source>
        <dbReference type="RuleBase" id="RU368066"/>
    </source>
</evidence>
<dbReference type="GO" id="GO:0022857">
    <property type="term" value="F:transmembrane transporter activity"/>
    <property type="evidence" value="ECO:0007669"/>
    <property type="project" value="UniProtKB-UniRule"/>
</dbReference>
<dbReference type="InterPro" id="IPR007603">
    <property type="entry name" value="Choline_transptr-like"/>
</dbReference>
<feature type="transmembrane region" description="Helical" evidence="6">
    <location>
        <begin position="175"/>
        <end position="194"/>
    </location>
</feature>